<proteinExistence type="predicted"/>
<evidence type="ECO:0000313" key="1">
    <source>
        <dbReference type="EMBL" id="MBM6660725.1"/>
    </source>
</evidence>
<dbReference type="RefSeq" id="WP_205107752.1">
    <property type="nucleotide sequence ID" value="NZ_JACJJL010000003.1"/>
</dbReference>
<dbReference type="AlphaFoldDB" id="A0A938WLQ1"/>
<dbReference type="EMBL" id="JACJJL010000003">
    <property type="protein sequence ID" value="MBM6660725.1"/>
    <property type="molecule type" value="Genomic_DNA"/>
</dbReference>
<protein>
    <recommendedName>
        <fullName evidence="3">SPASM domain-containing protein</fullName>
    </recommendedName>
</protein>
<organism evidence="1 2">
    <name type="scientific">Marseilla massiliensis</name>
    <dbReference type="NCBI Taxonomy" id="1841864"/>
    <lineage>
        <taxon>Bacteria</taxon>
        <taxon>Pseudomonadati</taxon>
        <taxon>Bacteroidota</taxon>
        <taxon>Bacteroidia</taxon>
        <taxon>Bacteroidales</taxon>
        <taxon>Prevotellaceae</taxon>
        <taxon>Marseilla</taxon>
    </lineage>
</organism>
<evidence type="ECO:0000313" key="2">
    <source>
        <dbReference type="Proteomes" id="UP000764045"/>
    </source>
</evidence>
<keyword evidence="2" id="KW-1185">Reference proteome</keyword>
<dbReference type="Proteomes" id="UP000764045">
    <property type="component" value="Unassembled WGS sequence"/>
</dbReference>
<evidence type="ECO:0008006" key="3">
    <source>
        <dbReference type="Google" id="ProtNLM"/>
    </source>
</evidence>
<reference evidence="1 2" key="1">
    <citation type="journal article" date="2021" name="Sci. Rep.">
        <title>The distribution of antibiotic resistance genes in chicken gut microbiota commensals.</title>
        <authorList>
            <person name="Juricova H."/>
            <person name="Matiasovicova J."/>
            <person name="Kubasova T."/>
            <person name="Cejkova D."/>
            <person name="Rychlik I."/>
        </authorList>
    </citation>
    <scope>NUCLEOTIDE SEQUENCE [LARGE SCALE GENOMIC DNA]</scope>
    <source>
        <strain evidence="1 2">An819</strain>
    </source>
</reference>
<accession>A0A938WLQ1</accession>
<name>A0A938WLQ1_9BACT</name>
<comment type="caution">
    <text evidence="1">The sequence shown here is derived from an EMBL/GenBank/DDBJ whole genome shotgun (WGS) entry which is preliminary data.</text>
</comment>
<sequence length="78" mass="8702">MDLISKRLSVATFEHDECLKCKILPVCMGPCSQKILENNGNCTKGICSLGSIDTKLSDYLFIDFFVKSMVKECNGFDD</sequence>
<gene>
    <name evidence="1" type="ORF">H6B30_02980</name>
</gene>